<dbReference type="PANTHER" id="PTHR46797">
    <property type="entry name" value="HTH-TYPE TRANSCRIPTIONAL REGULATOR"/>
    <property type="match status" value="1"/>
</dbReference>
<feature type="region of interest" description="Disordered" evidence="2">
    <location>
        <begin position="1"/>
        <end position="27"/>
    </location>
</feature>
<reference evidence="4" key="1">
    <citation type="journal article" date="2014" name="Int. J. Syst. Evol. Microbiol.">
        <title>Complete genome sequence of Corynebacterium casei LMG S-19264T (=DSM 44701T), isolated from a smear-ripened cheese.</title>
        <authorList>
            <consortium name="US DOE Joint Genome Institute (JGI-PGF)"/>
            <person name="Walter F."/>
            <person name="Albersmeier A."/>
            <person name="Kalinowski J."/>
            <person name="Ruckert C."/>
        </authorList>
    </citation>
    <scope>NUCLEOTIDE SEQUENCE</scope>
    <source>
        <strain evidence="4">CGMCC 1.15493</strain>
    </source>
</reference>
<evidence type="ECO:0000256" key="1">
    <source>
        <dbReference type="ARBA" id="ARBA00023125"/>
    </source>
</evidence>
<dbReference type="PANTHER" id="PTHR46797:SF2">
    <property type="entry name" value="TRANSCRIPTIONAL REGULATOR"/>
    <property type="match status" value="1"/>
</dbReference>
<evidence type="ECO:0000256" key="2">
    <source>
        <dbReference type="SAM" id="MobiDB-lite"/>
    </source>
</evidence>
<dbReference type="Gene3D" id="2.60.120.10">
    <property type="entry name" value="Jelly Rolls"/>
    <property type="match status" value="1"/>
</dbReference>
<proteinExistence type="predicted"/>
<dbReference type="Pfam" id="PF01381">
    <property type="entry name" value="HTH_3"/>
    <property type="match status" value="1"/>
</dbReference>
<evidence type="ECO:0000313" key="5">
    <source>
        <dbReference type="Proteomes" id="UP000613160"/>
    </source>
</evidence>
<dbReference type="GO" id="GO:0005829">
    <property type="term" value="C:cytosol"/>
    <property type="evidence" value="ECO:0007669"/>
    <property type="project" value="TreeGrafter"/>
</dbReference>
<feature type="domain" description="HTH cro/C1-type" evidence="3">
    <location>
        <begin position="37"/>
        <end position="91"/>
    </location>
</feature>
<protein>
    <recommendedName>
        <fullName evidence="3">HTH cro/C1-type domain-containing protein</fullName>
    </recommendedName>
</protein>
<dbReference type="SUPFAM" id="SSF47413">
    <property type="entry name" value="lambda repressor-like DNA-binding domains"/>
    <property type="match status" value="1"/>
</dbReference>
<dbReference type="GO" id="GO:0003700">
    <property type="term" value="F:DNA-binding transcription factor activity"/>
    <property type="evidence" value="ECO:0007669"/>
    <property type="project" value="TreeGrafter"/>
</dbReference>
<dbReference type="CDD" id="cd00093">
    <property type="entry name" value="HTH_XRE"/>
    <property type="match status" value="1"/>
</dbReference>
<reference evidence="4" key="2">
    <citation type="submission" date="2020-09" db="EMBL/GenBank/DDBJ databases">
        <authorList>
            <person name="Sun Q."/>
            <person name="Zhou Y."/>
        </authorList>
    </citation>
    <scope>NUCLEOTIDE SEQUENCE</scope>
    <source>
        <strain evidence="4">CGMCC 1.15493</strain>
    </source>
</reference>
<accession>A0A917DHJ7</accession>
<dbReference type="InterPro" id="IPR001387">
    <property type="entry name" value="Cro/C1-type_HTH"/>
</dbReference>
<evidence type="ECO:0000259" key="3">
    <source>
        <dbReference type="PROSITE" id="PS50943"/>
    </source>
</evidence>
<dbReference type="Gene3D" id="1.10.260.40">
    <property type="entry name" value="lambda repressor-like DNA-binding domains"/>
    <property type="match status" value="1"/>
</dbReference>
<dbReference type="InterPro" id="IPR013096">
    <property type="entry name" value="Cupin_2"/>
</dbReference>
<dbReference type="CDD" id="cd02209">
    <property type="entry name" value="cupin_XRE_C"/>
    <property type="match status" value="1"/>
</dbReference>
<dbReference type="InterPro" id="IPR050807">
    <property type="entry name" value="TransReg_Diox_bact_type"/>
</dbReference>
<organism evidence="4 5">
    <name type="scientific">Aureimonas glaciei</name>
    <dbReference type="NCBI Taxonomy" id="1776957"/>
    <lineage>
        <taxon>Bacteria</taxon>
        <taxon>Pseudomonadati</taxon>
        <taxon>Pseudomonadota</taxon>
        <taxon>Alphaproteobacteria</taxon>
        <taxon>Hyphomicrobiales</taxon>
        <taxon>Aurantimonadaceae</taxon>
        <taxon>Aureimonas</taxon>
    </lineage>
</organism>
<gene>
    <name evidence="4" type="ORF">GCM10011335_43650</name>
</gene>
<keyword evidence="1" id="KW-0238">DNA-binding</keyword>
<feature type="compositionally biased region" description="Low complexity" evidence="2">
    <location>
        <begin position="14"/>
        <end position="27"/>
    </location>
</feature>
<dbReference type="Proteomes" id="UP000613160">
    <property type="component" value="Unassembled WGS sequence"/>
</dbReference>
<dbReference type="InterPro" id="IPR014710">
    <property type="entry name" value="RmlC-like_jellyroll"/>
</dbReference>
<keyword evidence="5" id="KW-1185">Reference proteome</keyword>
<dbReference type="GO" id="GO:0003677">
    <property type="term" value="F:DNA binding"/>
    <property type="evidence" value="ECO:0007669"/>
    <property type="project" value="UniProtKB-KW"/>
</dbReference>
<dbReference type="RefSeq" id="WP_244640422.1">
    <property type="nucleotide sequence ID" value="NZ_BMJJ01000012.1"/>
</dbReference>
<sequence length="215" mass="23107">MNEQPTDLHRPDAEPAGEAPSGEAAAADPVAVLGPLIRERRKGLGLTLSDVASRSGLSVGHLSQVERGLSTPTIRQLQQIAETMGVTIGWFFRAEAGASEEAEGGVVVRAGRRRKMEMTSLGITDELLVPNLDGALELLFCTLQPGAGAGPEAYTHEGEEAGLVLAGEMELWVEDERYHLRTGDSFAFASTRPHRYRNSGSTELKLVWAITPPSY</sequence>
<comment type="caution">
    <text evidence="4">The sequence shown here is derived from an EMBL/GenBank/DDBJ whole genome shotgun (WGS) entry which is preliminary data.</text>
</comment>
<dbReference type="InterPro" id="IPR010982">
    <property type="entry name" value="Lambda_DNA-bd_dom_sf"/>
</dbReference>
<evidence type="ECO:0000313" key="4">
    <source>
        <dbReference type="EMBL" id="GGD35921.1"/>
    </source>
</evidence>
<dbReference type="PROSITE" id="PS50943">
    <property type="entry name" value="HTH_CROC1"/>
    <property type="match status" value="1"/>
</dbReference>
<dbReference type="Pfam" id="PF07883">
    <property type="entry name" value="Cupin_2"/>
    <property type="match status" value="1"/>
</dbReference>
<dbReference type="SMART" id="SM00530">
    <property type="entry name" value="HTH_XRE"/>
    <property type="match status" value="1"/>
</dbReference>
<dbReference type="AlphaFoldDB" id="A0A917DHJ7"/>
<dbReference type="EMBL" id="BMJJ01000012">
    <property type="protein sequence ID" value="GGD35921.1"/>
    <property type="molecule type" value="Genomic_DNA"/>
</dbReference>
<dbReference type="SUPFAM" id="SSF51182">
    <property type="entry name" value="RmlC-like cupins"/>
    <property type="match status" value="1"/>
</dbReference>
<name>A0A917DHJ7_9HYPH</name>
<feature type="compositionally biased region" description="Basic and acidic residues" evidence="2">
    <location>
        <begin position="1"/>
        <end position="13"/>
    </location>
</feature>
<dbReference type="InterPro" id="IPR011051">
    <property type="entry name" value="RmlC_Cupin_sf"/>
</dbReference>